<sequence length="145" mass="16213">MESLIHFKASQGLTRCLTTLRMTCLTTSRDHLFHFASNQGLVKCLTSLRSVMPHHFTGSLRPTRLTPPHKSTSKMIISPPPSSHLASLPHEVINCLSLPPARCDHLTSLQEETCFRVHVQTKGVKMSCAWHLTVPLYITSRNCAL</sequence>
<dbReference type="Proteomes" id="UP000239757">
    <property type="component" value="Unassembled WGS sequence"/>
</dbReference>
<proteinExistence type="predicted"/>
<reference evidence="1 2" key="1">
    <citation type="submission" date="2015-01" db="EMBL/GenBank/DDBJ databases">
        <title>Genome of allotetraploid Gossypium barbadense reveals genomic plasticity and fiber elongation in cotton evolution.</title>
        <authorList>
            <person name="Chen X."/>
            <person name="Liu X."/>
            <person name="Zhao B."/>
            <person name="Zheng H."/>
            <person name="Hu Y."/>
            <person name="Lu G."/>
            <person name="Yang C."/>
            <person name="Chen J."/>
            <person name="Shan C."/>
            <person name="Zhang L."/>
            <person name="Zhou Y."/>
            <person name="Wang L."/>
            <person name="Guo W."/>
            <person name="Bai Y."/>
            <person name="Ruan J."/>
            <person name="Shangguan X."/>
            <person name="Mao Y."/>
            <person name="Jiang J."/>
            <person name="Zhu Y."/>
            <person name="Lei J."/>
            <person name="Kang H."/>
            <person name="Chen S."/>
            <person name="He X."/>
            <person name="Wang R."/>
            <person name="Wang Y."/>
            <person name="Chen J."/>
            <person name="Wang L."/>
            <person name="Yu S."/>
            <person name="Wang B."/>
            <person name="Wei J."/>
            <person name="Song S."/>
            <person name="Lu X."/>
            <person name="Gao Z."/>
            <person name="Gu W."/>
            <person name="Deng X."/>
            <person name="Ma D."/>
            <person name="Wang S."/>
            <person name="Liang W."/>
            <person name="Fang L."/>
            <person name="Cai C."/>
            <person name="Zhu X."/>
            <person name="Zhou B."/>
            <person name="Zhang Y."/>
            <person name="Chen Z."/>
            <person name="Xu S."/>
            <person name="Zhu R."/>
            <person name="Wang S."/>
            <person name="Zhang T."/>
            <person name="Zhao G."/>
        </authorList>
    </citation>
    <scope>NUCLEOTIDE SEQUENCE [LARGE SCALE GENOMIC DNA]</scope>
    <source>
        <strain evidence="2">cv. Xinhai21</strain>
        <tissue evidence="1">Leaf</tissue>
    </source>
</reference>
<dbReference type="EMBL" id="KZ664250">
    <property type="protein sequence ID" value="PPS06666.1"/>
    <property type="molecule type" value="Genomic_DNA"/>
</dbReference>
<accession>A0A2P5XTS6</accession>
<name>A0A2P5XTS6_GOSBA</name>
<organism evidence="1 2">
    <name type="scientific">Gossypium barbadense</name>
    <name type="common">Sea Island cotton</name>
    <name type="synonym">Hibiscus barbadensis</name>
    <dbReference type="NCBI Taxonomy" id="3634"/>
    <lineage>
        <taxon>Eukaryota</taxon>
        <taxon>Viridiplantae</taxon>
        <taxon>Streptophyta</taxon>
        <taxon>Embryophyta</taxon>
        <taxon>Tracheophyta</taxon>
        <taxon>Spermatophyta</taxon>
        <taxon>Magnoliopsida</taxon>
        <taxon>eudicotyledons</taxon>
        <taxon>Gunneridae</taxon>
        <taxon>Pentapetalae</taxon>
        <taxon>rosids</taxon>
        <taxon>malvids</taxon>
        <taxon>Malvales</taxon>
        <taxon>Malvaceae</taxon>
        <taxon>Malvoideae</taxon>
        <taxon>Gossypium</taxon>
    </lineage>
</organism>
<evidence type="ECO:0000313" key="1">
    <source>
        <dbReference type="EMBL" id="PPS06666.1"/>
    </source>
</evidence>
<evidence type="ECO:0000313" key="2">
    <source>
        <dbReference type="Proteomes" id="UP000239757"/>
    </source>
</evidence>
<protein>
    <submittedName>
        <fullName evidence="1">Uncharacterized protein</fullName>
    </submittedName>
</protein>
<gene>
    <name evidence="1" type="ORF">GOBAR_AA13979</name>
</gene>
<dbReference type="AlphaFoldDB" id="A0A2P5XTS6"/>